<reference evidence="5 6" key="1">
    <citation type="journal article" date="2015" name="Genome Biol. Evol.">
        <title>The genome of winter moth (Operophtera brumata) provides a genomic perspective on sexual dimorphism and phenology.</title>
        <authorList>
            <person name="Derks M.F."/>
            <person name="Smit S."/>
            <person name="Salis L."/>
            <person name="Schijlen E."/>
            <person name="Bossers A."/>
            <person name="Mateman C."/>
            <person name="Pijl A.S."/>
            <person name="de Ridder D."/>
            <person name="Groenen M.A."/>
            <person name="Visser M.E."/>
            <person name="Megens H.J."/>
        </authorList>
    </citation>
    <scope>NUCLEOTIDE SEQUENCE [LARGE SCALE GENOMIC DNA]</scope>
    <source>
        <strain evidence="5">WM2013NL</strain>
        <tissue evidence="5">Head and thorax</tissue>
    </source>
</reference>
<dbReference type="GO" id="GO:0004326">
    <property type="term" value="F:tetrahydrofolylpolyglutamate synthase activity"/>
    <property type="evidence" value="ECO:0007669"/>
    <property type="project" value="InterPro"/>
</dbReference>
<keyword evidence="2" id="KW-0436">Ligase</keyword>
<dbReference type="SUPFAM" id="SSF53623">
    <property type="entry name" value="MurD-like peptide ligases, catalytic domain"/>
    <property type="match status" value="1"/>
</dbReference>
<accession>A0A0L7KNC5</accession>
<evidence type="ECO:0000256" key="2">
    <source>
        <dbReference type="ARBA" id="ARBA00022598"/>
    </source>
</evidence>
<name>A0A0L7KNC5_OPEBR</name>
<dbReference type="PANTHER" id="PTHR11136">
    <property type="entry name" value="FOLYLPOLYGLUTAMATE SYNTHASE-RELATED"/>
    <property type="match status" value="1"/>
</dbReference>
<dbReference type="STRING" id="104452.A0A0L7KNC5"/>
<dbReference type="EMBL" id="JTDY01008055">
    <property type="protein sequence ID" value="KOB64772.1"/>
    <property type="molecule type" value="Genomic_DNA"/>
</dbReference>
<sequence length="429" mass="47672">KCTNIEDMENYLARTGVPLTKLDELSVIHVAGTKGKHGLRTGFYSSPHLVAARERVRLGGRPLSELAFATHFHRVYEMLHDTQEYEGDMPKYFAFLTVMAYNVFLTEKVDVAVIEIAAAKAGVMKPGCAAYTVRQPADAMQVLRQTADAVKVAWESPSGRYSRLRTGPLIHPRPYTTRDSCSKGGCHEARVRQPADAMQVLRQTADAVKVAWESASGRYNRPRTGPNLHPRPYITGDSCSEGGCHEARCSLTIAPDYNTYTFPESQKPNLQVNLEAYRTNASLAIQLAHSWLRTTQGSLKKNGFKNDVAYGHNGLKNGVNLGQIQYEVPSETMEGLKLCIWPGRYQHVYCVIPTAHRATTDNNDNYSIVEQQELIQRCRNNAHAWGSLSRSNVTVLECVSDALVMVKEYYLKEKPSVLITGSLHLVGAA</sequence>
<proteinExistence type="inferred from homology"/>
<dbReference type="Proteomes" id="UP000037510">
    <property type="component" value="Unassembled WGS sequence"/>
</dbReference>
<keyword evidence="6" id="KW-1185">Reference proteome</keyword>
<gene>
    <name evidence="5" type="ORF">OBRU01_23693</name>
</gene>
<dbReference type="GO" id="GO:0005524">
    <property type="term" value="F:ATP binding"/>
    <property type="evidence" value="ECO:0007669"/>
    <property type="project" value="UniProtKB-KW"/>
</dbReference>
<dbReference type="PANTHER" id="PTHR11136:SF5">
    <property type="entry name" value="FOLYLPOLYGLUTAMATE SYNTHASE, MITOCHONDRIAL"/>
    <property type="match status" value="1"/>
</dbReference>
<evidence type="ECO:0000313" key="5">
    <source>
        <dbReference type="EMBL" id="KOB64772.1"/>
    </source>
</evidence>
<evidence type="ECO:0000313" key="6">
    <source>
        <dbReference type="Proteomes" id="UP000037510"/>
    </source>
</evidence>
<protein>
    <submittedName>
        <fullName evidence="5">Folylpolyglutamate synthase, mitochondrial</fullName>
    </submittedName>
</protein>
<organism evidence="5 6">
    <name type="scientific">Operophtera brumata</name>
    <name type="common">Winter moth</name>
    <name type="synonym">Phalaena brumata</name>
    <dbReference type="NCBI Taxonomy" id="104452"/>
    <lineage>
        <taxon>Eukaryota</taxon>
        <taxon>Metazoa</taxon>
        <taxon>Ecdysozoa</taxon>
        <taxon>Arthropoda</taxon>
        <taxon>Hexapoda</taxon>
        <taxon>Insecta</taxon>
        <taxon>Pterygota</taxon>
        <taxon>Neoptera</taxon>
        <taxon>Endopterygota</taxon>
        <taxon>Lepidoptera</taxon>
        <taxon>Glossata</taxon>
        <taxon>Ditrysia</taxon>
        <taxon>Geometroidea</taxon>
        <taxon>Geometridae</taxon>
        <taxon>Larentiinae</taxon>
        <taxon>Operophtera</taxon>
    </lineage>
</organism>
<dbReference type="InterPro" id="IPR001645">
    <property type="entry name" value="Folylpolyglutamate_synth"/>
</dbReference>
<comment type="similarity">
    <text evidence="1">Belongs to the folylpolyglutamate synthase family.</text>
</comment>
<dbReference type="InterPro" id="IPR036565">
    <property type="entry name" value="Mur-like_cat_sf"/>
</dbReference>
<feature type="non-terminal residue" evidence="5">
    <location>
        <position position="1"/>
    </location>
</feature>
<feature type="non-terminal residue" evidence="5">
    <location>
        <position position="429"/>
    </location>
</feature>
<evidence type="ECO:0000256" key="3">
    <source>
        <dbReference type="ARBA" id="ARBA00022741"/>
    </source>
</evidence>
<dbReference type="AlphaFoldDB" id="A0A0L7KNC5"/>
<dbReference type="GO" id="GO:0005829">
    <property type="term" value="C:cytosol"/>
    <property type="evidence" value="ECO:0007669"/>
    <property type="project" value="TreeGrafter"/>
</dbReference>
<keyword evidence="4" id="KW-0067">ATP-binding</keyword>
<dbReference type="GO" id="GO:0005739">
    <property type="term" value="C:mitochondrion"/>
    <property type="evidence" value="ECO:0007669"/>
    <property type="project" value="TreeGrafter"/>
</dbReference>
<dbReference type="Gene3D" id="3.40.1190.10">
    <property type="entry name" value="Mur-like, catalytic domain"/>
    <property type="match status" value="2"/>
</dbReference>
<evidence type="ECO:0000256" key="1">
    <source>
        <dbReference type="ARBA" id="ARBA00008276"/>
    </source>
</evidence>
<evidence type="ECO:0000256" key="4">
    <source>
        <dbReference type="ARBA" id="ARBA00022840"/>
    </source>
</evidence>
<comment type="caution">
    <text evidence="5">The sequence shown here is derived from an EMBL/GenBank/DDBJ whole genome shotgun (WGS) entry which is preliminary data.</text>
</comment>
<keyword evidence="3" id="KW-0547">Nucleotide-binding</keyword>